<name>A0A0N1NX62_9EURO</name>
<organism evidence="2 3">
    <name type="scientific">Cyphellophora attinorum</name>
    <dbReference type="NCBI Taxonomy" id="1664694"/>
    <lineage>
        <taxon>Eukaryota</taxon>
        <taxon>Fungi</taxon>
        <taxon>Dikarya</taxon>
        <taxon>Ascomycota</taxon>
        <taxon>Pezizomycotina</taxon>
        <taxon>Eurotiomycetes</taxon>
        <taxon>Chaetothyriomycetidae</taxon>
        <taxon>Chaetothyriales</taxon>
        <taxon>Cyphellophoraceae</taxon>
        <taxon>Cyphellophora</taxon>
    </lineage>
</organism>
<dbReference type="AlphaFoldDB" id="A0A0N1NX62"/>
<evidence type="ECO:0000256" key="1">
    <source>
        <dbReference type="SAM" id="MobiDB-lite"/>
    </source>
</evidence>
<gene>
    <name evidence="2" type="ORF">AB675_2269</name>
</gene>
<dbReference type="EMBL" id="LFJN01000048">
    <property type="protein sequence ID" value="KPI34886.1"/>
    <property type="molecule type" value="Genomic_DNA"/>
</dbReference>
<evidence type="ECO:0000313" key="2">
    <source>
        <dbReference type="EMBL" id="KPI34886.1"/>
    </source>
</evidence>
<keyword evidence="3" id="KW-1185">Reference proteome</keyword>
<feature type="region of interest" description="Disordered" evidence="1">
    <location>
        <begin position="34"/>
        <end position="54"/>
    </location>
</feature>
<dbReference type="RefSeq" id="XP_017994849.1">
    <property type="nucleotide sequence ID" value="XM_018142225.1"/>
</dbReference>
<dbReference type="Proteomes" id="UP000038010">
    <property type="component" value="Unassembled WGS sequence"/>
</dbReference>
<dbReference type="GeneID" id="28734105"/>
<accession>A0A0N1NX62</accession>
<sequence>MSPQIHFLPVNLTLGHHDDPQVWRFDARRHSARVSNQRQVERERDEQQYSSSKRAKLFKTPESGLLDPFVVTCTDLTRDDRNRLHKYLTNVPADLYGTNAQSRLCPVRDITLGLMAANTVVLNWVLTSVSYREARSQTHDPASSPLVLRHRQSVYRAMNEMMKRDNGLSEDLMYGLAFAGLVENRIGGQATAQMHLRAALTVRDLRRAQGLSVVGLLHYFKNIDEIRAAHVLMTTFFEALQIGKAERLQHFKSGRFMPEDKFHKATHLQLRLLLMAPYNETAPVDIRMFVGLMLILNLAALELHQHVGPAESLAFLRLIIQCFQRRKPTCSTPELGAGVAVTGMLCISLMCIDYMGPSFKRTQLDVWQVIDMIHLLRLGSPPLMAAAKSQLLFWLLDDRPETPRDVKGYNDLRRTES</sequence>
<dbReference type="OrthoDB" id="3502590at2759"/>
<comment type="caution">
    <text evidence="2">The sequence shown here is derived from an EMBL/GenBank/DDBJ whole genome shotgun (WGS) entry which is preliminary data.</text>
</comment>
<evidence type="ECO:0000313" key="3">
    <source>
        <dbReference type="Proteomes" id="UP000038010"/>
    </source>
</evidence>
<proteinExistence type="predicted"/>
<dbReference type="VEuPathDB" id="FungiDB:AB675_2269"/>
<protein>
    <submittedName>
        <fullName evidence="2">Uncharacterized protein</fullName>
    </submittedName>
</protein>
<reference evidence="2 3" key="1">
    <citation type="submission" date="2015-06" db="EMBL/GenBank/DDBJ databases">
        <title>Draft genome of the ant-associated black yeast Phialophora attae CBS 131958.</title>
        <authorList>
            <person name="Moreno L.F."/>
            <person name="Stielow B.J."/>
            <person name="de Hoog S."/>
            <person name="Vicente V.A."/>
            <person name="Weiss V.A."/>
            <person name="de Vries M."/>
            <person name="Cruz L.M."/>
            <person name="Souza E.M."/>
        </authorList>
    </citation>
    <scope>NUCLEOTIDE SEQUENCE [LARGE SCALE GENOMIC DNA]</scope>
    <source>
        <strain evidence="2 3">CBS 131958</strain>
    </source>
</reference>